<dbReference type="GO" id="GO:0006260">
    <property type="term" value="P:DNA replication"/>
    <property type="evidence" value="ECO:0007669"/>
    <property type="project" value="InterPro"/>
</dbReference>
<feature type="region of interest" description="Disordered" evidence="1">
    <location>
        <begin position="1"/>
        <end position="26"/>
    </location>
</feature>
<evidence type="ECO:0000313" key="4">
    <source>
        <dbReference type="Proteomes" id="UP000198824"/>
    </source>
</evidence>
<keyword evidence="4" id="KW-1185">Reference proteome</keyword>
<reference evidence="3 4" key="1">
    <citation type="submission" date="2016-10" db="EMBL/GenBank/DDBJ databases">
        <authorList>
            <person name="de Groot N.N."/>
        </authorList>
    </citation>
    <scope>NUCLEOTIDE SEQUENCE [LARGE SCALE GENOMIC DNA]</scope>
    <source>
        <strain evidence="3 4">S5-249</strain>
    </source>
</reference>
<protein>
    <submittedName>
        <fullName evidence="3">Replication protein (RepL)</fullName>
    </submittedName>
</protein>
<proteinExistence type="predicted"/>
<dbReference type="GO" id="GO:0006276">
    <property type="term" value="P:plasmid maintenance"/>
    <property type="evidence" value="ECO:0007669"/>
    <property type="project" value="InterPro"/>
</dbReference>
<dbReference type="InterPro" id="IPR008813">
    <property type="entry name" value="Plasmid_replication_RepL"/>
</dbReference>
<accession>A0A1I6MDB8</accession>
<organism evidence="3 4">
    <name type="scientific">Sphingomonas jatrophae</name>
    <dbReference type="NCBI Taxonomy" id="1166337"/>
    <lineage>
        <taxon>Bacteria</taxon>
        <taxon>Pseudomonadati</taxon>
        <taxon>Pseudomonadota</taxon>
        <taxon>Alphaproteobacteria</taxon>
        <taxon>Sphingomonadales</taxon>
        <taxon>Sphingomonadaceae</taxon>
        <taxon>Sphingomonas</taxon>
    </lineage>
</organism>
<dbReference type="STRING" id="1166337.SAMN05192580_3893"/>
<dbReference type="Pfam" id="PF05732">
    <property type="entry name" value="RepL"/>
    <property type="match status" value="1"/>
</dbReference>
<evidence type="ECO:0000313" key="3">
    <source>
        <dbReference type="EMBL" id="SFS13709.1"/>
    </source>
</evidence>
<evidence type="ECO:0000256" key="1">
    <source>
        <dbReference type="SAM" id="MobiDB-lite"/>
    </source>
</evidence>
<name>A0A1I6MDB8_9SPHN</name>
<dbReference type="EMBL" id="FOZG01000005">
    <property type="protein sequence ID" value="SFS13709.1"/>
    <property type="molecule type" value="Genomic_DNA"/>
</dbReference>
<dbReference type="Proteomes" id="UP000198824">
    <property type="component" value="Unassembled WGS sequence"/>
</dbReference>
<feature type="domain" description="Plasmid replication protein RepL" evidence="2">
    <location>
        <begin position="48"/>
        <end position="97"/>
    </location>
</feature>
<gene>
    <name evidence="3" type="ORF">SAMN05192580_3893</name>
</gene>
<sequence length="219" mass="23205">MSEPPPHTSTHVTLSRGPGPGPGGQQWVQVPRKSMEAMAQLMGESSSAAKILIQITARMGDHNAFVASNQAIGDLTGLSLATVKRSLKLLQDRKWINVLRLGPTGTVRVIVVNDQVAWFGPRDGLRHSLFSAAVFVSEAEQDALEMRGNGPMHELPAIYRGELQLPTGDGLPPPSEPSLPGMEPDLPASREPSARQPMGEAANLGTLVSGIAGKLADRG</sequence>
<feature type="region of interest" description="Disordered" evidence="1">
    <location>
        <begin position="163"/>
        <end position="203"/>
    </location>
</feature>
<evidence type="ECO:0000259" key="2">
    <source>
        <dbReference type="Pfam" id="PF05732"/>
    </source>
</evidence>
<dbReference type="AlphaFoldDB" id="A0A1I6MDB8"/>